<keyword evidence="7" id="KW-1185">Reference proteome</keyword>
<comment type="caution">
    <text evidence="6">The sequence shown here is derived from an EMBL/GenBank/DDBJ whole genome shotgun (WGS) entry which is preliminary data.</text>
</comment>
<dbReference type="InterPro" id="IPR036291">
    <property type="entry name" value="NAD(P)-bd_dom_sf"/>
</dbReference>
<dbReference type="InterPro" id="IPR020904">
    <property type="entry name" value="Sc_DH/Rdtase_CS"/>
</dbReference>
<dbReference type="FunFam" id="3.40.50.720:FF:000084">
    <property type="entry name" value="Short-chain dehydrogenase reductase"/>
    <property type="match status" value="1"/>
</dbReference>
<dbReference type="InterPro" id="IPR002347">
    <property type="entry name" value="SDR_fam"/>
</dbReference>
<feature type="signal peptide" evidence="5">
    <location>
        <begin position="1"/>
        <end position="19"/>
    </location>
</feature>
<dbReference type="PRINTS" id="PR00081">
    <property type="entry name" value="GDHRDH"/>
</dbReference>
<name>A0A168D455_9HYPO</name>
<evidence type="ECO:0000256" key="5">
    <source>
        <dbReference type="SAM" id="SignalP"/>
    </source>
</evidence>
<proteinExistence type="inferred from homology"/>
<dbReference type="Pfam" id="PF00106">
    <property type="entry name" value="adh_short"/>
    <property type="match status" value="1"/>
</dbReference>
<dbReference type="PANTHER" id="PTHR43618">
    <property type="entry name" value="7-ALPHA-HYDROXYSTEROID DEHYDROGENASE"/>
    <property type="match status" value="1"/>
</dbReference>
<reference evidence="6 7" key="1">
    <citation type="journal article" date="2016" name="Genome Biol. Evol.">
        <title>Divergent and convergent evolution of fungal pathogenicity.</title>
        <authorList>
            <person name="Shang Y."/>
            <person name="Xiao G."/>
            <person name="Zheng P."/>
            <person name="Cen K."/>
            <person name="Zhan S."/>
            <person name="Wang C."/>
        </authorList>
    </citation>
    <scope>NUCLEOTIDE SEQUENCE [LARGE SCALE GENOMIC DNA]</scope>
    <source>
        <strain evidence="6 7">RCEF 2490</strain>
    </source>
</reference>
<dbReference type="EMBL" id="AZGY01000006">
    <property type="protein sequence ID" value="KZZ97335.1"/>
    <property type="molecule type" value="Genomic_DNA"/>
</dbReference>
<feature type="chain" id="PRO_5007896138" evidence="5">
    <location>
        <begin position="20"/>
        <end position="317"/>
    </location>
</feature>
<keyword evidence="5" id="KW-0732">Signal</keyword>
<dbReference type="PANTHER" id="PTHR43618:SF18">
    <property type="entry name" value="SHORT CHAIN DEHYDROGENASE_REDUCTASE FAMILY (AFU_ORTHOLOGUE AFUA_5G12480)"/>
    <property type="match status" value="1"/>
</dbReference>
<evidence type="ECO:0000313" key="6">
    <source>
        <dbReference type="EMBL" id="KZZ97335.1"/>
    </source>
</evidence>
<keyword evidence="3" id="KW-0560">Oxidoreductase</keyword>
<comment type="similarity">
    <text evidence="1 4">Belongs to the short-chain dehydrogenases/reductases (SDR) family.</text>
</comment>
<dbReference type="STRING" id="1081109.A0A168D455"/>
<dbReference type="SUPFAM" id="SSF51735">
    <property type="entry name" value="NAD(P)-binding Rossmann-fold domains"/>
    <property type="match status" value="1"/>
</dbReference>
<evidence type="ECO:0000256" key="1">
    <source>
        <dbReference type="ARBA" id="ARBA00006484"/>
    </source>
</evidence>
<organism evidence="6 7">
    <name type="scientific">Moelleriella libera RCEF 2490</name>
    <dbReference type="NCBI Taxonomy" id="1081109"/>
    <lineage>
        <taxon>Eukaryota</taxon>
        <taxon>Fungi</taxon>
        <taxon>Dikarya</taxon>
        <taxon>Ascomycota</taxon>
        <taxon>Pezizomycotina</taxon>
        <taxon>Sordariomycetes</taxon>
        <taxon>Hypocreomycetidae</taxon>
        <taxon>Hypocreales</taxon>
        <taxon>Clavicipitaceae</taxon>
        <taxon>Moelleriella</taxon>
    </lineage>
</organism>
<dbReference type="OrthoDB" id="2898618at2759"/>
<dbReference type="Proteomes" id="UP000078544">
    <property type="component" value="Unassembled WGS sequence"/>
</dbReference>
<dbReference type="PRINTS" id="PR00080">
    <property type="entry name" value="SDRFAMILY"/>
</dbReference>
<evidence type="ECO:0000313" key="7">
    <source>
        <dbReference type="Proteomes" id="UP000078544"/>
    </source>
</evidence>
<dbReference type="AlphaFoldDB" id="A0A168D455"/>
<dbReference type="InterPro" id="IPR052178">
    <property type="entry name" value="Sec_Metab_Biosynth_SDR"/>
</dbReference>
<dbReference type="Gene3D" id="3.40.50.720">
    <property type="entry name" value="NAD(P)-binding Rossmann-like Domain"/>
    <property type="match status" value="1"/>
</dbReference>
<sequence length="317" mass="33525">MAFSQFSAASLFGVPNVVAVVTGGGSGLGAIAAHALAANGAKAVFVIGRRKSALVETKQKSPNPDLVHPIVCDITHKESLTAAVERIRAQVGYIDVLFANSGVSKAGTGPMSGSETIDDLQQKLWKPDMADFSETMHVNVTGSFYTVVAFLGLLDEGNKRAVAATKSQVVLTTSVAGFSRVPFAGFSYSASKAAVTHLTKQLSTVLAPYKIRVNGIAPGFFPSEMTQNLSFMKSDKNPREEGALDAQQAPLQRVGTEEEFAGIILFLVSKAGGYINGNVILSDGGRIGIVPSTYYTASCHHQCEQNRHNWINATSEG</sequence>
<dbReference type="PROSITE" id="PS00061">
    <property type="entry name" value="ADH_SHORT"/>
    <property type="match status" value="1"/>
</dbReference>
<keyword evidence="2" id="KW-0521">NADP</keyword>
<dbReference type="GO" id="GO:0016491">
    <property type="term" value="F:oxidoreductase activity"/>
    <property type="evidence" value="ECO:0007669"/>
    <property type="project" value="UniProtKB-KW"/>
</dbReference>
<evidence type="ECO:0000256" key="2">
    <source>
        <dbReference type="ARBA" id="ARBA00022857"/>
    </source>
</evidence>
<evidence type="ECO:0000256" key="3">
    <source>
        <dbReference type="ARBA" id="ARBA00023002"/>
    </source>
</evidence>
<protein>
    <submittedName>
        <fullName evidence="6">Short chain dehydrogenase/reductase family</fullName>
    </submittedName>
</protein>
<dbReference type="CDD" id="cd05233">
    <property type="entry name" value="SDR_c"/>
    <property type="match status" value="1"/>
</dbReference>
<evidence type="ECO:0000256" key="4">
    <source>
        <dbReference type="RuleBase" id="RU000363"/>
    </source>
</evidence>
<accession>A0A168D455</accession>
<gene>
    <name evidence="6" type="ORF">AAL_03299</name>
</gene>